<name>E9HED7_DAPPU</name>
<dbReference type="KEGG" id="dpx:DAPPUDRAFT_328661"/>
<dbReference type="AlphaFoldDB" id="E9HED7"/>
<proteinExistence type="predicted"/>
<reference evidence="1 2" key="1">
    <citation type="journal article" date="2011" name="Science">
        <title>The ecoresponsive genome of Daphnia pulex.</title>
        <authorList>
            <person name="Colbourne J.K."/>
            <person name="Pfrender M.E."/>
            <person name="Gilbert D."/>
            <person name="Thomas W.K."/>
            <person name="Tucker A."/>
            <person name="Oakley T.H."/>
            <person name="Tokishita S."/>
            <person name="Aerts A."/>
            <person name="Arnold G.J."/>
            <person name="Basu M.K."/>
            <person name="Bauer D.J."/>
            <person name="Caceres C.E."/>
            <person name="Carmel L."/>
            <person name="Casola C."/>
            <person name="Choi J.H."/>
            <person name="Detter J.C."/>
            <person name="Dong Q."/>
            <person name="Dusheyko S."/>
            <person name="Eads B.D."/>
            <person name="Frohlich T."/>
            <person name="Geiler-Samerotte K.A."/>
            <person name="Gerlach D."/>
            <person name="Hatcher P."/>
            <person name="Jogdeo S."/>
            <person name="Krijgsveld J."/>
            <person name="Kriventseva E.V."/>
            <person name="Kultz D."/>
            <person name="Laforsch C."/>
            <person name="Lindquist E."/>
            <person name="Lopez J."/>
            <person name="Manak J.R."/>
            <person name="Muller J."/>
            <person name="Pangilinan J."/>
            <person name="Patwardhan R.P."/>
            <person name="Pitluck S."/>
            <person name="Pritham E.J."/>
            <person name="Rechtsteiner A."/>
            <person name="Rho M."/>
            <person name="Rogozin I.B."/>
            <person name="Sakarya O."/>
            <person name="Salamov A."/>
            <person name="Schaack S."/>
            <person name="Shapiro H."/>
            <person name="Shiga Y."/>
            <person name="Skalitzky C."/>
            <person name="Smith Z."/>
            <person name="Souvorov A."/>
            <person name="Sung W."/>
            <person name="Tang Z."/>
            <person name="Tsuchiya D."/>
            <person name="Tu H."/>
            <person name="Vos H."/>
            <person name="Wang M."/>
            <person name="Wolf Y.I."/>
            <person name="Yamagata H."/>
            <person name="Yamada T."/>
            <person name="Ye Y."/>
            <person name="Shaw J.R."/>
            <person name="Andrews J."/>
            <person name="Crease T.J."/>
            <person name="Tang H."/>
            <person name="Lucas S.M."/>
            <person name="Robertson H.M."/>
            <person name="Bork P."/>
            <person name="Koonin E.V."/>
            <person name="Zdobnov E.M."/>
            <person name="Grigoriev I.V."/>
            <person name="Lynch M."/>
            <person name="Boore J.L."/>
        </authorList>
    </citation>
    <scope>NUCLEOTIDE SEQUENCE [LARGE SCALE GENOMIC DNA]</scope>
</reference>
<gene>
    <name evidence="1" type="ORF">DAPPUDRAFT_328661</name>
</gene>
<protein>
    <submittedName>
        <fullName evidence="1">Uncharacterized protein</fullName>
    </submittedName>
</protein>
<dbReference type="Proteomes" id="UP000000305">
    <property type="component" value="Unassembled WGS sequence"/>
</dbReference>
<dbReference type="OrthoDB" id="10062843at2759"/>
<sequence>MEQLCDSLKAVTLIIENNPEILNNKDSFLFVAASVYVRTLLVLTSFYKRTKDEELKFTESQEKILGVLYWITRLMVDENLNPLAGDLIFSVVASISNLVVIHSMSSEVHRQFLSTVLQAVKRFPSSSHLTLAMNCAHNSLIFIWTERSIGNECDAECDRQINDVIFYVLERPSATESSETSEEVSLNEDDWIVMRNVIRKIMEECHRHSPEKHESIRTIVRKMGDTIRQEMFQYQQSEKQGDVACLHQISKAIIAAFRVRNVLAKMMLDEIFEALKIDEDEMVLSNLVAITRLLEHLSQDKGQISAGTFVHAINSFERWWSTVGENEKRANTDLVSHVNDTVKDLKKAFSI</sequence>
<accession>E9HED7</accession>
<evidence type="ECO:0000313" key="2">
    <source>
        <dbReference type="Proteomes" id="UP000000305"/>
    </source>
</evidence>
<dbReference type="InParanoid" id="E9HED7"/>
<evidence type="ECO:0000313" key="1">
    <source>
        <dbReference type="EMBL" id="EFX69919.1"/>
    </source>
</evidence>
<dbReference type="EMBL" id="GL732628">
    <property type="protein sequence ID" value="EFX69919.1"/>
    <property type="molecule type" value="Genomic_DNA"/>
</dbReference>
<organism evidence="1 2">
    <name type="scientific">Daphnia pulex</name>
    <name type="common">Water flea</name>
    <dbReference type="NCBI Taxonomy" id="6669"/>
    <lineage>
        <taxon>Eukaryota</taxon>
        <taxon>Metazoa</taxon>
        <taxon>Ecdysozoa</taxon>
        <taxon>Arthropoda</taxon>
        <taxon>Crustacea</taxon>
        <taxon>Branchiopoda</taxon>
        <taxon>Diplostraca</taxon>
        <taxon>Cladocera</taxon>
        <taxon>Anomopoda</taxon>
        <taxon>Daphniidae</taxon>
        <taxon>Daphnia</taxon>
    </lineage>
</organism>
<dbReference type="HOGENOM" id="CLU_790521_0_0_1"/>
<keyword evidence="2" id="KW-1185">Reference proteome</keyword>